<comment type="caution">
    <text evidence="4">The sequence shown here is derived from an EMBL/GenBank/DDBJ whole genome shotgun (WGS) entry which is preliminary data.</text>
</comment>
<dbReference type="PATRIC" id="fig|1223523.3.peg.3072"/>
<dbReference type="Gene3D" id="3.40.630.30">
    <property type="match status" value="1"/>
</dbReference>
<dbReference type="Proteomes" id="UP000011740">
    <property type="component" value="Unassembled WGS sequence"/>
</dbReference>
<feature type="domain" description="N-acetyltransferase" evidence="3">
    <location>
        <begin position="2"/>
        <end position="169"/>
    </location>
</feature>
<dbReference type="PANTHER" id="PTHR43877:SF1">
    <property type="entry name" value="ACETYLTRANSFERASE"/>
    <property type="match status" value="1"/>
</dbReference>
<dbReference type="InterPro" id="IPR050832">
    <property type="entry name" value="Bact_Acetyltransf"/>
</dbReference>
<dbReference type="EMBL" id="AORZ01000042">
    <property type="protein sequence ID" value="EME99681.1"/>
    <property type="molecule type" value="Genomic_DNA"/>
</dbReference>
<evidence type="ECO:0000313" key="5">
    <source>
        <dbReference type="Proteomes" id="UP000011740"/>
    </source>
</evidence>
<organism evidence="4 5">
    <name type="scientific">Streptomyces mobaraensis (strain ATCC 29032 / DSM 40847 / JCM 4168 / NBRC 13819 / NCIMB 11159 / IPCR 16-22)</name>
    <dbReference type="NCBI Taxonomy" id="1223523"/>
    <lineage>
        <taxon>Bacteria</taxon>
        <taxon>Bacillati</taxon>
        <taxon>Actinomycetota</taxon>
        <taxon>Actinomycetes</taxon>
        <taxon>Kitasatosporales</taxon>
        <taxon>Streptomycetaceae</taxon>
        <taxon>Streptomyces</taxon>
    </lineage>
</organism>
<dbReference type="InterPro" id="IPR000182">
    <property type="entry name" value="GNAT_dom"/>
</dbReference>
<dbReference type="CDD" id="cd04301">
    <property type="entry name" value="NAT_SF"/>
    <property type="match status" value="1"/>
</dbReference>
<dbReference type="RefSeq" id="WP_004945455.1">
    <property type="nucleotide sequence ID" value="NZ_AORZ01000042.1"/>
</dbReference>
<dbReference type="SUPFAM" id="SSF55729">
    <property type="entry name" value="Acyl-CoA N-acyltransferases (Nat)"/>
    <property type="match status" value="1"/>
</dbReference>
<dbReference type="Pfam" id="PF00583">
    <property type="entry name" value="Acetyltransf_1"/>
    <property type="match status" value="1"/>
</dbReference>
<gene>
    <name evidence="4" type="ORF">H340_15006</name>
</gene>
<keyword evidence="2" id="KW-0012">Acyltransferase</keyword>
<evidence type="ECO:0000313" key="4">
    <source>
        <dbReference type="EMBL" id="EME99681.1"/>
    </source>
</evidence>
<sequence>MVRIRKMTDDDVDAVAEIRVGGWRTAYRGLVPDRYLDAMDPLADAAAHRARRSSPAYPMAELVAESPLDGVIGWACLGPSRDEDLPAPAGELYALYVRPALVGTGVGRALCAGVLERARERGDARLGLWVLRENARARRFYARAGFTADGAERVDPVDGEPVVEVRYVRGL</sequence>
<protein>
    <recommendedName>
        <fullName evidence="3">N-acetyltransferase domain-containing protein</fullName>
    </recommendedName>
</protein>
<accession>M3C6W6</accession>
<dbReference type="PROSITE" id="PS51186">
    <property type="entry name" value="GNAT"/>
    <property type="match status" value="1"/>
</dbReference>
<evidence type="ECO:0000259" key="3">
    <source>
        <dbReference type="PROSITE" id="PS51186"/>
    </source>
</evidence>
<dbReference type="PANTHER" id="PTHR43877">
    <property type="entry name" value="AMINOALKYLPHOSPHONATE N-ACETYLTRANSFERASE-RELATED-RELATED"/>
    <property type="match status" value="1"/>
</dbReference>
<name>M3C6W6_STRM1</name>
<proteinExistence type="predicted"/>
<dbReference type="eggNOG" id="COG1247">
    <property type="taxonomic scope" value="Bacteria"/>
</dbReference>
<dbReference type="GO" id="GO:0016747">
    <property type="term" value="F:acyltransferase activity, transferring groups other than amino-acyl groups"/>
    <property type="evidence" value="ECO:0007669"/>
    <property type="project" value="InterPro"/>
</dbReference>
<evidence type="ECO:0000256" key="2">
    <source>
        <dbReference type="ARBA" id="ARBA00023315"/>
    </source>
</evidence>
<keyword evidence="1" id="KW-0808">Transferase</keyword>
<dbReference type="InterPro" id="IPR016181">
    <property type="entry name" value="Acyl_CoA_acyltransferase"/>
</dbReference>
<evidence type="ECO:0000256" key="1">
    <source>
        <dbReference type="ARBA" id="ARBA00022679"/>
    </source>
</evidence>
<reference evidence="4 5" key="1">
    <citation type="journal article" date="2013" name="Genome Announc.">
        <title>Whole-Genome Shotgun Assembly and Analysis of the Genome of Streptomyces mobaraensis DSM 40847, a Strain for Industrial Production of Microbial Transglutaminase.</title>
        <authorList>
            <person name="Yang H."/>
            <person name="He T."/>
            <person name="Wu W."/>
            <person name="Zhu W."/>
            <person name="Lu B."/>
            <person name="Sun W."/>
        </authorList>
    </citation>
    <scope>NUCLEOTIDE SEQUENCE [LARGE SCALE GENOMIC DNA]</scope>
    <source>
        <strain evidence="4 5">DSM 40847</strain>
    </source>
</reference>
<dbReference type="AlphaFoldDB" id="M3C6W6"/>
<dbReference type="STRING" id="1223523.H340_15006"/>